<dbReference type="EMBL" id="BPLR01014005">
    <property type="protein sequence ID" value="GIY65565.1"/>
    <property type="molecule type" value="Genomic_DNA"/>
</dbReference>
<protein>
    <submittedName>
        <fullName evidence="1">Uncharacterized protein</fullName>
    </submittedName>
</protein>
<reference evidence="1 2" key="1">
    <citation type="submission" date="2021-06" db="EMBL/GenBank/DDBJ databases">
        <title>Caerostris extrusa draft genome.</title>
        <authorList>
            <person name="Kono N."/>
            <person name="Arakawa K."/>
        </authorList>
    </citation>
    <scope>NUCLEOTIDE SEQUENCE [LARGE SCALE GENOMIC DNA]</scope>
</reference>
<dbReference type="Proteomes" id="UP001054945">
    <property type="component" value="Unassembled WGS sequence"/>
</dbReference>
<evidence type="ECO:0000313" key="2">
    <source>
        <dbReference type="Proteomes" id="UP001054945"/>
    </source>
</evidence>
<evidence type="ECO:0000313" key="1">
    <source>
        <dbReference type="EMBL" id="GIY65565.1"/>
    </source>
</evidence>
<accession>A0AAV4V7P4</accession>
<keyword evidence="2" id="KW-1185">Reference proteome</keyword>
<comment type="caution">
    <text evidence="1">The sequence shown here is derived from an EMBL/GenBank/DDBJ whole genome shotgun (WGS) entry which is preliminary data.</text>
</comment>
<name>A0AAV4V7P4_CAEEX</name>
<proteinExistence type="predicted"/>
<gene>
    <name evidence="1" type="ORF">CEXT_629471</name>
</gene>
<sequence>MVFSVYELQISSHLAFDKNGIKIVTRRKVGTSRCLRLAIKRELTQTNAPETVFPGFPYPITGTNQQPILFSGLPPLHPTPPCRWGDGVVAEVHTHDKTKKKIHAHAERDREHARLNELLAEPSSGCHGYNRPGFP</sequence>
<dbReference type="AlphaFoldDB" id="A0AAV4V7P4"/>
<organism evidence="1 2">
    <name type="scientific">Caerostris extrusa</name>
    <name type="common">Bark spider</name>
    <name type="synonym">Caerostris bankana</name>
    <dbReference type="NCBI Taxonomy" id="172846"/>
    <lineage>
        <taxon>Eukaryota</taxon>
        <taxon>Metazoa</taxon>
        <taxon>Ecdysozoa</taxon>
        <taxon>Arthropoda</taxon>
        <taxon>Chelicerata</taxon>
        <taxon>Arachnida</taxon>
        <taxon>Araneae</taxon>
        <taxon>Araneomorphae</taxon>
        <taxon>Entelegynae</taxon>
        <taxon>Araneoidea</taxon>
        <taxon>Araneidae</taxon>
        <taxon>Caerostris</taxon>
    </lineage>
</organism>